<evidence type="ECO:0000256" key="1">
    <source>
        <dbReference type="ARBA" id="ARBA00022737"/>
    </source>
</evidence>
<dbReference type="Gene3D" id="2.180.10.10">
    <property type="entry name" value="RHS repeat-associated core"/>
    <property type="match status" value="1"/>
</dbReference>
<evidence type="ECO:0000313" key="5">
    <source>
        <dbReference type="Proteomes" id="UP000613113"/>
    </source>
</evidence>
<dbReference type="InterPro" id="IPR022385">
    <property type="entry name" value="Rhs_assc_core"/>
</dbReference>
<keyword evidence="1" id="KW-0677">Repeat</keyword>
<dbReference type="InterPro" id="IPR050708">
    <property type="entry name" value="T6SS_VgrG/RHS"/>
</dbReference>
<feature type="compositionally biased region" description="Polar residues" evidence="2">
    <location>
        <begin position="207"/>
        <end position="216"/>
    </location>
</feature>
<feature type="region of interest" description="Disordered" evidence="2">
    <location>
        <begin position="202"/>
        <end position="225"/>
    </location>
</feature>
<keyword evidence="5" id="KW-1185">Reference proteome</keyword>
<evidence type="ECO:0000259" key="3">
    <source>
        <dbReference type="Pfam" id="PF25023"/>
    </source>
</evidence>
<dbReference type="Proteomes" id="UP000613113">
    <property type="component" value="Unassembled WGS sequence"/>
</dbReference>
<dbReference type="PANTHER" id="PTHR32305:SF15">
    <property type="entry name" value="PROTEIN RHSA-RELATED"/>
    <property type="match status" value="1"/>
</dbReference>
<evidence type="ECO:0000313" key="4">
    <source>
        <dbReference type="EMBL" id="MBC3886576.1"/>
    </source>
</evidence>
<dbReference type="PANTHER" id="PTHR32305">
    <property type="match status" value="1"/>
</dbReference>
<proteinExistence type="predicted"/>
<sequence length="283" mass="30904">MASLNQAPYNTQWTPVPAGTYSLTAVATDNLGATTTSVPVSIVVTNSVSQVYDIHTDQLNTQRVVTDKNGTVVWRWDGAPFGEDLPDENSGHSGTENDFALNLRFPGQYYDKETNLHYNYFRDYDPTAGRYIESDPIGLEGGINTYAYGDANPVSKTDPFGLATYQCIRGLGQKPGGYVSPGNITHHQYSCVTLPNGTSICGGQGPSGNPISSPGKPTTPDEDYLDKNSCQKTQDDNQCFEQCLQDERSKPRPRYSVIPGLGTQCQQYDDDVNATCRKKCGLK</sequence>
<evidence type="ECO:0000256" key="2">
    <source>
        <dbReference type="SAM" id="MobiDB-lite"/>
    </source>
</evidence>
<dbReference type="InterPro" id="IPR056823">
    <property type="entry name" value="TEN-like_YD-shell"/>
</dbReference>
<reference evidence="4 5" key="1">
    <citation type="submission" date="2020-08" db="EMBL/GenBank/DDBJ databases">
        <title>Novel species isolated from subtropical streams in China.</title>
        <authorList>
            <person name="Lu H."/>
        </authorList>
    </citation>
    <scope>NUCLEOTIDE SEQUENCE [LARGE SCALE GENOMIC DNA]</scope>
    <source>
        <strain evidence="4 5">FT31W</strain>
    </source>
</reference>
<dbReference type="NCBIfam" id="TIGR03696">
    <property type="entry name" value="Rhs_assc_core"/>
    <property type="match status" value="1"/>
</dbReference>
<protein>
    <recommendedName>
        <fullName evidence="3">Teneurin-like YD-shell domain-containing protein</fullName>
    </recommendedName>
</protein>
<dbReference type="EMBL" id="JACOGC010000009">
    <property type="protein sequence ID" value="MBC3886576.1"/>
    <property type="molecule type" value="Genomic_DNA"/>
</dbReference>
<accession>A0ABR6YRN3</accession>
<dbReference type="Pfam" id="PF25023">
    <property type="entry name" value="TEN_YD-shell"/>
    <property type="match status" value="1"/>
</dbReference>
<feature type="domain" description="Teneurin-like YD-shell" evidence="3">
    <location>
        <begin position="50"/>
        <end position="135"/>
    </location>
</feature>
<name>A0ABR6YRN3_9BURK</name>
<organism evidence="4 5">
    <name type="scientific">Undibacterium griseum</name>
    <dbReference type="NCBI Taxonomy" id="2762295"/>
    <lineage>
        <taxon>Bacteria</taxon>
        <taxon>Pseudomonadati</taxon>
        <taxon>Pseudomonadota</taxon>
        <taxon>Betaproteobacteria</taxon>
        <taxon>Burkholderiales</taxon>
        <taxon>Oxalobacteraceae</taxon>
        <taxon>Undibacterium</taxon>
    </lineage>
</organism>
<gene>
    <name evidence="4" type="ORF">H8K27_15725</name>
</gene>
<comment type="caution">
    <text evidence="4">The sequence shown here is derived from an EMBL/GenBank/DDBJ whole genome shotgun (WGS) entry which is preliminary data.</text>
</comment>
<dbReference type="PRINTS" id="PR00394">
    <property type="entry name" value="RHSPROTEIN"/>
</dbReference>